<feature type="transmembrane region" description="Helical" evidence="1">
    <location>
        <begin position="66"/>
        <end position="90"/>
    </location>
</feature>
<comment type="caution">
    <text evidence="2">The sequence shown here is derived from an EMBL/GenBank/DDBJ whole genome shotgun (WGS) entry which is preliminary data.</text>
</comment>
<sequence>MDCYNCGQENPSGTQKCNHCSAPLRDFSRRKQPVKNDTLLPGTHDSITSGGDQLFTSRSLQNEERLGFWFLLTGSLFGVAGFLCSTLPGAMVPQPFSGMLSLGCWAAALYCLYKWGQELSRNFPAGDDEEEL</sequence>
<keyword evidence="1" id="KW-0812">Transmembrane</keyword>
<keyword evidence="1" id="KW-1133">Transmembrane helix</keyword>
<dbReference type="Proteomes" id="UP000233256">
    <property type="component" value="Unassembled WGS sequence"/>
</dbReference>
<reference evidence="2 3" key="1">
    <citation type="journal article" date="2017" name="ISME J.">
        <title>Potential for microbial H2 and metal transformations associated with novel bacteria and archaea in deep terrestrial subsurface sediments.</title>
        <authorList>
            <person name="Hernsdorf A.W."/>
            <person name="Amano Y."/>
            <person name="Miyakawa K."/>
            <person name="Ise K."/>
            <person name="Suzuki Y."/>
            <person name="Anantharaman K."/>
            <person name="Probst A."/>
            <person name="Burstein D."/>
            <person name="Thomas B.C."/>
            <person name="Banfield J.F."/>
        </authorList>
    </citation>
    <scope>NUCLEOTIDE SEQUENCE [LARGE SCALE GENOMIC DNA]</scope>
    <source>
        <strain evidence="2">HGW-Wallbacteria-1</strain>
    </source>
</reference>
<dbReference type="EMBL" id="PGXC01000023">
    <property type="protein sequence ID" value="PKK89185.1"/>
    <property type="molecule type" value="Genomic_DNA"/>
</dbReference>
<evidence type="ECO:0000313" key="3">
    <source>
        <dbReference type="Proteomes" id="UP000233256"/>
    </source>
</evidence>
<accession>A0A2N1PLH9</accession>
<gene>
    <name evidence="2" type="ORF">CVV64_15360</name>
</gene>
<protein>
    <submittedName>
        <fullName evidence="2">Uncharacterized protein</fullName>
    </submittedName>
</protein>
<proteinExistence type="predicted"/>
<evidence type="ECO:0000256" key="1">
    <source>
        <dbReference type="SAM" id="Phobius"/>
    </source>
</evidence>
<name>A0A2N1PLH9_9BACT</name>
<feature type="transmembrane region" description="Helical" evidence="1">
    <location>
        <begin position="96"/>
        <end position="113"/>
    </location>
</feature>
<evidence type="ECO:0000313" key="2">
    <source>
        <dbReference type="EMBL" id="PKK89185.1"/>
    </source>
</evidence>
<dbReference type="AlphaFoldDB" id="A0A2N1PLH9"/>
<organism evidence="2 3">
    <name type="scientific">Candidatus Wallbacteria bacterium HGW-Wallbacteria-1</name>
    <dbReference type="NCBI Taxonomy" id="2013854"/>
    <lineage>
        <taxon>Bacteria</taxon>
        <taxon>Candidatus Walliibacteriota</taxon>
    </lineage>
</organism>
<keyword evidence="1" id="KW-0472">Membrane</keyword>